<gene>
    <name evidence="1" type="ORF">CINCED_3A017982</name>
</gene>
<evidence type="ECO:0000313" key="2">
    <source>
        <dbReference type="Proteomes" id="UP000325440"/>
    </source>
</evidence>
<name>A0A5E4N7A4_9HEMI</name>
<dbReference type="EMBL" id="CABPRJ010001448">
    <property type="protein sequence ID" value="VVC37464.1"/>
    <property type="molecule type" value="Genomic_DNA"/>
</dbReference>
<reference evidence="1 2" key="1">
    <citation type="submission" date="2019-08" db="EMBL/GenBank/DDBJ databases">
        <authorList>
            <person name="Alioto T."/>
            <person name="Alioto T."/>
            <person name="Gomez Garrido J."/>
        </authorList>
    </citation>
    <scope>NUCLEOTIDE SEQUENCE [LARGE SCALE GENOMIC DNA]</scope>
</reference>
<proteinExistence type="predicted"/>
<dbReference type="AlphaFoldDB" id="A0A5E4N7A4"/>
<accession>A0A5E4N7A4</accession>
<keyword evidence="2" id="KW-1185">Reference proteome</keyword>
<dbReference type="Proteomes" id="UP000325440">
    <property type="component" value="Unassembled WGS sequence"/>
</dbReference>
<sequence length="66" mass="7808">MITNTFCVKHYFCIRHSVFCVNCGRVLCVHFSRLLRTSPKTESPCVSVFCIRDQDLRQLHEKKTQF</sequence>
<organism evidence="1 2">
    <name type="scientific">Cinara cedri</name>
    <dbReference type="NCBI Taxonomy" id="506608"/>
    <lineage>
        <taxon>Eukaryota</taxon>
        <taxon>Metazoa</taxon>
        <taxon>Ecdysozoa</taxon>
        <taxon>Arthropoda</taxon>
        <taxon>Hexapoda</taxon>
        <taxon>Insecta</taxon>
        <taxon>Pterygota</taxon>
        <taxon>Neoptera</taxon>
        <taxon>Paraneoptera</taxon>
        <taxon>Hemiptera</taxon>
        <taxon>Sternorrhyncha</taxon>
        <taxon>Aphidomorpha</taxon>
        <taxon>Aphidoidea</taxon>
        <taxon>Aphididae</taxon>
        <taxon>Lachninae</taxon>
        <taxon>Cinara</taxon>
    </lineage>
</organism>
<protein>
    <submittedName>
        <fullName evidence="1">Uncharacterized protein</fullName>
    </submittedName>
</protein>
<evidence type="ECO:0000313" key="1">
    <source>
        <dbReference type="EMBL" id="VVC37464.1"/>
    </source>
</evidence>